<gene>
    <name evidence="5" type="ORF">CLAC_03535</name>
</gene>
<feature type="compositionally biased region" description="Low complexity" evidence="4">
    <location>
        <begin position="182"/>
        <end position="193"/>
    </location>
</feature>
<dbReference type="SUPFAM" id="SSF50249">
    <property type="entry name" value="Nucleic acid-binding proteins"/>
    <property type="match status" value="1"/>
</dbReference>
<evidence type="ECO:0000256" key="3">
    <source>
        <dbReference type="RuleBase" id="RU000524"/>
    </source>
</evidence>
<dbReference type="InterPro" id="IPR011344">
    <property type="entry name" value="ssDNA-bd"/>
</dbReference>
<dbReference type="AlphaFoldDB" id="A0A0K2GYS3"/>
<dbReference type="EMBL" id="CP006841">
    <property type="protein sequence ID" value="ALA66934.1"/>
    <property type="molecule type" value="Genomic_DNA"/>
</dbReference>
<evidence type="ECO:0000313" key="5">
    <source>
        <dbReference type="EMBL" id="ALA66934.1"/>
    </source>
</evidence>
<dbReference type="Pfam" id="PF00436">
    <property type="entry name" value="SSB"/>
    <property type="match status" value="1"/>
</dbReference>
<dbReference type="STRING" id="1408189.CLAC_03535"/>
<keyword evidence="6" id="KW-1185">Reference proteome</keyword>
<dbReference type="PATRIC" id="fig|1408189.4.peg.706"/>
<dbReference type="RefSeq" id="WP_053411710.1">
    <property type="nucleotide sequence ID" value="NZ_CP006841.1"/>
</dbReference>
<dbReference type="GO" id="GO:0009295">
    <property type="term" value="C:nucleoid"/>
    <property type="evidence" value="ECO:0007669"/>
    <property type="project" value="TreeGrafter"/>
</dbReference>
<dbReference type="KEGG" id="clw:CLAC_03535"/>
<feature type="compositionally biased region" description="Basic and acidic residues" evidence="4">
    <location>
        <begin position="156"/>
        <end position="168"/>
    </location>
</feature>
<dbReference type="GO" id="GO:0003697">
    <property type="term" value="F:single-stranded DNA binding"/>
    <property type="evidence" value="ECO:0007669"/>
    <property type="project" value="UniProtKB-UniRule"/>
</dbReference>
<comment type="subunit">
    <text evidence="2">Homotetramer.</text>
</comment>
<proteinExistence type="inferred from homology"/>
<dbReference type="Proteomes" id="UP000058446">
    <property type="component" value="Chromosome"/>
</dbReference>
<evidence type="ECO:0000256" key="4">
    <source>
        <dbReference type="SAM" id="MobiDB-lite"/>
    </source>
</evidence>
<dbReference type="OrthoDB" id="4427276at2"/>
<organism evidence="5 6">
    <name type="scientific">Corynebacterium lactis RW2-5</name>
    <dbReference type="NCBI Taxonomy" id="1408189"/>
    <lineage>
        <taxon>Bacteria</taxon>
        <taxon>Bacillati</taxon>
        <taxon>Actinomycetota</taxon>
        <taxon>Actinomycetes</taxon>
        <taxon>Mycobacteriales</taxon>
        <taxon>Corynebacteriaceae</taxon>
        <taxon>Corynebacterium</taxon>
    </lineage>
</organism>
<evidence type="ECO:0000313" key="6">
    <source>
        <dbReference type="Proteomes" id="UP000058446"/>
    </source>
</evidence>
<dbReference type="InterPro" id="IPR000424">
    <property type="entry name" value="Primosome_PriB/ssb"/>
</dbReference>
<evidence type="ECO:0000256" key="1">
    <source>
        <dbReference type="ARBA" id="ARBA00023125"/>
    </source>
</evidence>
<protein>
    <recommendedName>
        <fullName evidence="2 3">Single-stranded DNA-binding protein</fullName>
        <shortName evidence="2">SSB</shortName>
    </recommendedName>
</protein>
<accession>A0A0K2GYS3</accession>
<feature type="region of interest" description="Disordered" evidence="4">
    <location>
        <begin position="148"/>
        <end position="193"/>
    </location>
</feature>
<comment type="caution">
    <text evidence="2">Lacks conserved residue(s) required for the propagation of feature annotation.</text>
</comment>
<dbReference type="PANTHER" id="PTHR10302">
    <property type="entry name" value="SINGLE-STRANDED DNA-BINDING PROTEIN"/>
    <property type="match status" value="1"/>
</dbReference>
<dbReference type="GO" id="GO:0006260">
    <property type="term" value="P:DNA replication"/>
    <property type="evidence" value="ECO:0007669"/>
    <property type="project" value="InterPro"/>
</dbReference>
<name>A0A0K2GYS3_9CORY</name>
<dbReference type="PROSITE" id="PS50935">
    <property type="entry name" value="SSB"/>
    <property type="match status" value="1"/>
</dbReference>
<dbReference type="HAMAP" id="MF_00984">
    <property type="entry name" value="SSB"/>
    <property type="match status" value="1"/>
</dbReference>
<dbReference type="NCBIfam" id="TIGR00621">
    <property type="entry name" value="ssb"/>
    <property type="match status" value="1"/>
</dbReference>
<keyword evidence="1 2" id="KW-0238">DNA-binding</keyword>
<dbReference type="InterPro" id="IPR012340">
    <property type="entry name" value="NA-bd_OB-fold"/>
</dbReference>
<sequence length="193" mass="20545">MSEALITVVGNVARQVENRNTNSGAKVCRFVLASSRSWKGESGWEQSETSYFDVECWGKLAENVNNSLWKGQAVIVHGHIRTDSWTADDGGTRYRQKIIAKAVGPNLKRHVATVKTYTEKPHEQPVGQETFGGASATQQVGDYAGEATVNPAEADNQGHGDNEERREPALVGAGVSAGAGAGESAADSADTPF</sequence>
<dbReference type="PANTHER" id="PTHR10302:SF0">
    <property type="entry name" value="SINGLE-STRANDED DNA-BINDING PROTEIN, MITOCHONDRIAL"/>
    <property type="match status" value="1"/>
</dbReference>
<dbReference type="CDD" id="cd04496">
    <property type="entry name" value="SSB_OBF"/>
    <property type="match status" value="1"/>
</dbReference>
<evidence type="ECO:0000256" key="2">
    <source>
        <dbReference type="HAMAP-Rule" id="MF_00984"/>
    </source>
</evidence>
<dbReference type="Gene3D" id="2.40.50.140">
    <property type="entry name" value="Nucleic acid-binding proteins"/>
    <property type="match status" value="1"/>
</dbReference>
<reference evidence="5 6" key="1">
    <citation type="submission" date="2013-10" db="EMBL/GenBank/DDBJ databases">
        <title>Complete genome sequence of Corynebacterium lactis DSM 45799(T), isolated from raw cow milk.</title>
        <authorList>
            <person name="Ruckert C."/>
            <person name="Albersmeier A."/>
            <person name="Lipski A."/>
            <person name="Kalinowski J."/>
        </authorList>
    </citation>
    <scope>NUCLEOTIDE SEQUENCE [LARGE SCALE GENOMIC DNA]</scope>
    <source>
        <strain evidence="5 6">RW2-5</strain>
    </source>
</reference>